<dbReference type="GeneID" id="94429161"/>
<accession>A0A2C6KSM3</accession>
<keyword evidence="2" id="KW-1185">Reference proteome</keyword>
<evidence type="ECO:0000313" key="1">
    <source>
        <dbReference type="EMBL" id="PHJ20387.1"/>
    </source>
</evidence>
<feature type="non-terminal residue" evidence="1">
    <location>
        <position position="1"/>
    </location>
</feature>
<comment type="caution">
    <text evidence="1">The sequence shown here is derived from an EMBL/GenBank/DDBJ whole genome shotgun (WGS) entry which is preliminary data.</text>
</comment>
<gene>
    <name evidence="1" type="ORF">CSUI_005780</name>
</gene>
<reference evidence="1 2" key="1">
    <citation type="journal article" date="2017" name="Int. J. Parasitol.">
        <title>The genome of the protozoan parasite Cystoisospora suis and a reverse vaccinology approach to identify vaccine candidates.</title>
        <authorList>
            <person name="Palmieri N."/>
            <person name="Shrestha A."/>
            <person name="Ruttkowski B."/>
            <person name="Beck T."/>
            <person name="Vogl C."/>
            <person name="Tomley F."/>
            <person name="Blake D.P."/>
            <person name="Joachim A."/>
        </authorList>
    </citation>
    <scope>NUCLEOTIDE SEQUENCE [LARGE SCALE GENOMIC DNA]</scope>
    <source>
        <strain evidence="1 2">Wien I</strain>
    </source>
</reference>
<dbReference type="Proteomes" id="UP000221165">
    <property type="component" value="Unassembled WGS sequence"/>
</dbReference>
<proteinExistence type="predicted"/>
<protein>
    <submittedName>
        <fullName evidence="1">Uncharacterized protein</fullName>
    </submittedName>
</protein>
<dbReference type="VEuPathDB" id="ToxoDB:CSUI_005780"/>
<dbReference type="AlphaFoldDB" id="A0A2C6KSM3"/>
<organism evidence="1 2">
    <name type="scientific">Cystoisospora suis</name>
    <dbReference type="NCBI Taxonomy" id="483139"/>
    <lineage>
        <taxon>Eukaryota</taxon>
        <taxon>Sar</taxon>
        <taxon>Alveolata</taxon>
        <taxon>Apicomplexa</taxon>
        <taxon>Conoidasida</taxon>
        <taxon>Coccidia</taxon>
        <taxon>Eucoccidiorida</taxon>
        <taxon>Eimeriorina</taxon>
        <taxon>Sarcocystidae</taxon>
        <taxon>Cystoisospora</taxon>
    </lineage>
</organism>
<dbReference type="RefSeq" id="XP_067922075.1">
    <property type="nucleotide sequence ID" value="XM_068065950.1"/>
</dbReference>
<evidence type="ECO:0000313" key="2">
    <source>
        <dbReference type="Proteomes" id="UP000221165"/>
    </source>
</evidence>
<name>A0A2C6KSM3_9APIC</name>
<dbReference type="EMBL" id="MIGC01002801">
    <property type="protein sequence ID" value="PHJ20387.1"/>
    <property type="molecule type" value="Genomic_DNA"/>
</dbReference>
<sequence>STSFAKSPCNWLPLAFSCSDGDTRCVLPASSA</sequence>